<dbReference type="STRING" id="1095629.A0A0C9XCU5"/>
<dbReference type="HOGENOM" id="CLU_001450_0_0_1"/>
<feature type="region of interest" description="Disordered" evidence="5">
    <location>
        <begin position="681"/>
        <end position="705"/>
    </location>
</feature>
<feature type="region of interest" description="Disordered" evidence="5">
    <location>
        <begin position="1262"/>
        <end position="1282"/>
    </location>
</feature>
<feature type="compositionally biased region" description="Low complexity" evidence="5">
    <location>
        <begin position="527"/>
        <end position="543"/>
    </location>
</feature>
<keyword evidence="3 4" id="KW-0067">ATP-binding</keyword>
<dbReference type="InterPro" id="IPR011009">
    <property type="entry name" value="Kinase-like_dom_sf"/>
</dbReference>
<dbReference type="InterPro" id="IPR001245">
    <property type="entry name" value="Ser-Thr/Tyr_kinase_cat_dom"/>
</dbReference>
<dbReference type="InterPro" id="IPR051681">
    <property type="entry name" value="Ser/Thr_Kinases-Pseudokinases"/>
</dbReference>
<feature type="compositionally biased region" description="Low complexity" evidence="5">
    <location>
        <begin position="1"/>
        <end position="38"/>
    </location>
</feature>
<feature type="region of interest" description="Disordered" evidence="5">
    <location>
        <begin position="1"/>
        <end position="181"/>
    </location>
</feature>
<evidence type="ECO:0000313" key="8">
    <source>
        <dbReference type="Proteomes" id="UP000054477"/>
    </source>
</evidence>
<dbReference type="CDD" id="cd21037">
    <property type="entry name" value="MLKL_NTD"/>
    <property type="match status" value="1"/>
</dbReference>
<dbReference type="InterPro" id="IPR059179">
    <property type="entry name" value="MLKL-like_MCAfunc"/>
</dbReference>
<dbReference type="SUPFAM" id="SSF56112">
    <property type="entry name" value="Protein kinase-like (PK-like)"/>
    <property type="match status" value="1"/>
</dbReference>
<evidence type="ECO:0000256" key="2">
    <source>
        <dbReference type="ARBA" id="ARBA00022741"/>
    </source>
</evidence>
<name>A0A0C9XCU5_9AGAR</name>
<dbReference type="Gene3D" id="3.30.200.20">
    <property type="entry name" value="Phosphorylase Kinase, domain 1"/>
    <property type="match status" value="1"/>
</dbReference>
<protein>
    <submittedName>
        <fullName evidence="7">Unplaced genomic scaffold K443scaffold_217, whole genome shotgun sequence</fullName>
    </submittedName>
</protein>
<dbReference type="Gene3D" id="1.20.930.20">
    <property type="entry name" value="Adaptor protein Cbl, N-terminal domain"/>
    <property type="match status" value="1"/>
</dbReference>
<evidence type="ECO:0000256" key="3">
    <source>
        <dbReference type="ARBA" id="ARBA00022840"/>
    </source>
</evidence>
<gene>
    <name evidence="7" type="ORF">K443DRAFT_682948</name>
</gene>
<dbReference type="PROSITE" id="PS00107">
    <property type="entry name" value="PROTEIN_KINASE_ATP"/>
    <property type="match status" value="1"/>
</dbReference>
<dbReference type="InterPro" id="IPR008271">
    <property type="entry name" value="Ser/Thr_kinase_AS"/>
</dbReference>
<reference evidence="8" key="2">
    <citation type="submission" date="2015-01" db="EMBL/GenBank/DDBJ databases">
        <title>Evolutionary Origins and Diversification of the Mycorrhizal Mutualists.</title>
        <authorList>
            <consortium name="DOE Joint Genome Institute"/>
            <consortium name="Mycorrhizal Genomics Consortium"/>
            <person name="Kohler A."/>
            <person name="Kuo A."/>
            <person name="Nagy L.G."/>
            <person name="Floudas D."/>
            <person name="Copeland A."/>
            <person name="Barry K.W."/>
            <person name="Cichocki N."/>
            <person name="Veneault-Fourrey C."/>
            <person name="LaButti K."/>
            <person name="Lindquist E.A."/>
            <person name="Lipzen A."/>
            <person name="Lundell T."/>
            <person name="Morin E."/>
            <person name="Murat C."/>
            <person name="Riley R."/>
            <person name="Ohm R."/>
            <person name="Sun H."/>
            <person name="Tunlid A."/>
            <person name="Henrissat B."/>
            <person name="Grigoriev I.V."/>
            <person name="Hibbett D.S."/>
            <person name="Martin F."/>
        </authorList>
    </citation>
    <scope>NUCLEOTIDE SEQUENCE [LARGE SCALE GENOMIC DNA]</scope>
    <source>
        <strain evidence="8">LaAM-08-1</strain>
    </source>
</reference>
<feature type="compositionally biased region" description="Low complexity" evidence="5">
    <location>
        <begin position="99"/>
        <end position="111"/>
    </location>
</feature>
<feature type="region of interest" description="Disordered" evidence="5">
    <location>
        <begin position="522"/>
        <end position="549"/>
    </location>
</feature>
<evidence type="ECO:0000313" key="7">
    <source>
        <dbReference type="EMBL" id="KIJ95546.1"/>
    </source>
</evidence>
<reference evidence="7 8" key="1">
    <citation type="submission" date="2014-04" db="EMBL/GenBank/DDBJ databases">
        <authorList>
            <consortium name="DOE Joint Genome Institute"/>
            <person name="Kuo A."/>
            <person name="Kohler A."/>
            <person name="Nagy L.G."/>
            <person name="Floudas D."/>
            <person name="Copeland A."/>
            <person name="Barry K.W."/>
            <person name="Cichocki N."/>
            <person name="Veneault-Fourrey C."/>
            <person name="LaButti K."/>
            <person name="Lindquist E.A."/>
            <person name="Lipzen A."/>
            <person name="Lundell T."/>
            <person name="Morin E."/>
            <person name="Murat C."/>
            <person name="Sun H."/>
            <person name="Tunlid A."/>
            <person name="Henrissat B."/>
            <person name="Grigoriev I.V."/>
            <person name="Hibbett D.S."/>
            <person name="Martin F."/>
            <person name="Nordberg H.P."/>
            <person name="Cantor M.N."/>
            <person name="Hua S.X."/>
        </authorList>
    </citation>
    <scope>NUCLEOTIDE SEQUENCE [LARGE SCALE GENOMIC DNA]</scope>
    <source>
        <strain evidence="7 8">LaAM-08-1</strain>
    </source>
</reference>
<dbReference type="GO" id="GO:0007166">
    <property type="term" value="P:cell surface receptor signaling pathway"/>
    <property type="evidence" value="ECO:0007669"/>
    <property type="project" value="InterPro"/>
</dbReference>
<dbReference type="OrthoDB" id="1668230at2759"/>
<dbReference type="EMBL" id="KN838752">
    <property type="protein sequence ID" value="KIJ95546.1"/>
    <property type="molecule type" value="Genomic_DNA"/>
</dbReference>
<evidence type="ECO:0000259" key="6">
    <source>
        <dbReference type="PROSITE" id="PS50011"/>
    </source>
</evidence>
<proteinExistence type="predicted"/>
<dbReference type="Proteomes" id="UP000054477">
    <property type="component" value="Unassembled WGS sequence"/>
</dbReference>
<dbReference type="SMART" id="SM00220">
    <property type="entry name" value="S_TKc"/>
    <property type="match status" value="1"/>
</dbReference>
<dbReference type="PANTHER" id="PTHR44329">
    <property type="entry name" value="SERINE/THREONINE-PROTEIN KINASE TNNI3K-RELATED"/>
    <property type="match status" value="1"/>
</dbReference>
<sequence length="1306" mass="143701">MPPSSSQSSLTSPSPQTDSTSTTPRVSSPLNPSTSTPTKAPLTLSPVEDDGDDDPLLHFAFGAPRGHSHSSLQSLPAPSTSNSDPSPNPTVKLPLNDAPLSSLSLPETLTLDAMPSTFRDRSRSRSPNRGAHALAGPSSPSSNLASSWWGSSEHTSRPWKDSPKRKKTVPPEQTASWDRTRMRVAQAAKSVLGTAGDVTHELLGLSVELLEFAPIPGLQAAAQTLLNIWDAVEQVDMNRLGCLRLTERCAEILYAVRQEIFDAGDTVGQELAPPISRLEESFNNVFTFLQRQIHRPFLKRYLKRDDIMKEITGCDADLRDALGMFSLSIQIRILKQVSEAERQRAKETQQVLSAILSGRDHPPSTALLLTEEPEHHESLLLGTETTVTHFTATPNSLTQSPSPPSFPAAVPPSQVLPTLERYHKAQNSIDAASDMRDLRQLMRATLQAINDAQMLDVLQIGRQEMPDAIKTLQRALERVIETERVGEGMGMEESVDSPPRGVVLGKVVRRVSVEGGGEVNRAESVLSIESPGPSTASSSSSTSWGGRGKVRKDTLDREFIESGIDALRRMSRGMETNLPSWTITKYEVDRESKIGVGFFSDVYKGIWRGRTVAVKVLAETTPRKVFVREIEIWKSLRHPNVLPLCGASSASGRAPWFFVSPYMKNGSLVEFLKRVEMDSVGGGGSGKRGSTIPSPGLGVDGRTFGRRSPSGVGGAGMLMAAHSRGSIPAGQIGDVSREWDLFRFMYEIAQGMAYLHSREVLHGDLKAANVLVDDKMRCVISDFGQSEMKSEAFRISGTPPPHGTLRWQAPELLSGQSRLTAAMDVYAFAICCIEILSMGRMPWPLLDDEAVRQLVLNQKGRPTPHHHDERFTNPDVQKLLRLCWHSDPTLRPPFSKIVGDIKQLRKKAGRVDLESPQMQGLPPLEEVEPHSPSPDMRPVELPPIHDVPLGFPSLDTIEETPLSPSITHREATVSRIGMASGEAVTYTASAQSSRSSSLFLSPSGGSSSLGEEENIAMGDYDGYQSPPPVDERIKQIRDERRYRYLLTHEYNASLKLPLWDPSPVDLGAVGYLSKPRGQFITLFNAFRPDESDHGVVRSLPSINGYGQVKEGSQRLDKRSRLQQGLDAVTGPFSGLLTFRSRGVSQNVSRRYTYPLKAGHMIAVMCTETAEYRYLEQLNAPKKWFQSNVDSVMNIYGMQHHIQKEDLFLVVGTLCAPNYALFVSHSHPDGHAHFSVYSSPKTGQPWGTFTTDVEVTQDGSGPFYNDETSNIPPQCESKVSPQRNGPWDSVLLARLRFKTDHLEPTSR</sequence>
<feature type="domain" description="Protein kinase" evidence="6">
    <location>
        <begin position="588"/>
        <end position="904"/>
    </location>
</feature>
<dbReference type="Gene3D" id="1.10.510.10">
    <property type="entry name" value="Transferase(Phosphotransferase) domain 1"/>
    <property type="match status" value="1"/>
</dbReference>
<keyword evidence="2 4" id="KW-0547">Nucleotide-binding</keyword>
<feature type="binding site" evidence="4">
    <location>
        <position position="624"/>
    </location>
    <ligand>
        <name>ATP</name>
        <dbReference type="ChEBI" id="CHEBI:30616"/>
    </ligand>
</feature>
<dbReference type="InterPro" id="IPR000719">
    <property type="entry name" value="Prot_kinase_dom"/>
</dbReference>
<feature type="compositionally biased region" description="Low complexity" evidence="5">
    <location>
        <begin position="134"/>
        <end position="152"/>
    </location>
</feature>
<evidence type="ECO:0000256" key="4">
    <source>
        <dbReference type="PROSITE-ProRule" id="PRU10141"/>
    </source>
</evidence>
<keyword evidence="1" id="KW-0808">Transferase</keyword>
<keyword evidence="1" id="KW-0418">Kinase</keyword>
<organism evidence="7 8">
    <name type="scientific">Laccaria amethystina LaAM-08-1</name>
    <dbReference type="NCBI Taxonomy" id="1095629"/>
    <lineage>
        <taxon>Eukaryota</taxon>
        <taxon>Fungi</taxon>
        <taxon>Dikarya</taxon>
        <taxon>Basidiomycota</taxon>
        <taxon>Agaricomycotina</taxon>
        <taxon>Agaricomycetes</taxon>
        <taxon>Agaricomycetidae</taxon>
        <taxon>Agaricales</taxon>
        <taxon>Agaricineae</taxon>
        <taxon>Hydnangiaceae</taxon>
        <taxon>Laccaria</taxon>
    </lineage>
</organism>
<feature type="compositionally biased region" description="Polar residues" evidence="5">
    <location>
        <begin position="1265"/>
        <end position="1282"/>
    </location>
</feature>
<dbReference type="InterPro" id="IPR036537">
    <property type="entry name" value="Adaptor_Cbl_N_dom_sf"/>
</dbReference>
<dbReference type="Pfam" id="PF07714">
    <property type="entry name" value="PK_Tyr_Ser-Thr"/>
    <property type="match status" value="1"/>
</dbReference>
<dbReference type="PROSITE" id="PS00108">
    <property type="entry name" value="PROTEIN_KINASE_ST"/>
    <property type="match status" value="1"/>
</dbReference>
<accession>A0A0C9XCU5</accession>
<dbReference type="InterPro" id="IPR017441">
    <property type="entry name" value="Protein_kinase_ATP_BS"/>
</dbReference>
<dbReference type="GO" id="GO:0004674">
    <property type="term" value="F:protein serine/threonine kinase activity"/>
    <property type="evidence" value="ECO:0007669"/>
    <property type="project" value="UniProtKB-KW"/>
</dbReference>
<keyword evidence="8" id="KW-1185">Reference proteome</keyword>
<dbReference type="PROSITE" id="PS50011">
    <property type="entry name" value="PROTEIN_KINASE_DOM"/>
    <property type="match status" value="1"/>
</dbReference>
<evidence type="ECO:0000256" key="5">
    <source>
        <dbReference type="SAM" id="MobiDB-lite"/>
    </source>
</evidence>
<evidence type="ECO:0000256" key="1">
    <source>
        <dbReference type="ARBA" id="ARBA00022527"/>
    </source>
</evidence>
<keyword evidence="1" id="KW-0723">Serine/threonine-protein kinase</keyword>
<dbReference type="GO" id="GO:0005524">
    <property type="term" value="F:ATP binding"/>
    <property type="evidence" value="ECO:0007669"/>
    <property type="project" value="UniProtKB-UniRule"/>
</dbReference>
<feature type="region of interest" description="Disordered" evidence="5">
    <location>
        <begin position="914"/>
        <end position="936"/>
    </location>
</feature>